<proteinExistence type="predicted"/>
<evidence type="ECO:0000256" key="1">
    <source>
        <dbReference type="SAM" id="MobiDB-lite"/>
    </source>
</evidence>
<dbReference type="EMBL" id="MZMQ01000001">
    <property type="protein sequence ID" value="OQJ62737.1"/>
    <property type="molecule type" value="Genomic_DNA"/>
</dbReference>
<reference evidence="2" key="1">
    <citation type="submission" date="2017-08" db="EMBL/GenBank/DDBJ databases">
        <title>Genomes of multiple Clavibacter strains from different subspecies.</title>
        <authorList>
            <person name="Yuan X.-K."/>
            <person name="Li X.-S."/>
            <person name="Nie J."/>
            <person name="De Boer S.H."/>
        </authorList>
    </citation>
    <scope>NUCLEOTIDE SEQUENCE [LARGE SCALE GENOMIC DNA]</scope>
    <source>
        <strain evidence="2">ATCC 33566</strain>
    </source>
</reference>
<dbReference type="RefSeq" id="WP_237583300.1">
    <property type="nucleotide sequence ID" value="NZ_CP040788.1"/>
</dbReference>
<sequence length="569" mass="61413">MPALDQGSRKVATRRTRKLAAEAARAASEAEARPEAPRPTRAERRALRTAARSHRRPSPRGWLGRARGETVLVQPAPEWRGTTVQVCGLWPYAVGSSSPISGVPLGLHLDTGATVCADPISWFQSGIISNPSIFALGLPGLGKSTLIRRMCVGGDGMGYLPLVLGDLKPDYVDMVHALDGQVITLGRGRGHLNVLDPGGAIEAAEQLRAAGFEQERQRLIADAHGRRNTMVSALLTILRKQAPDDVEESIIDAALRVLDAEFPGVPVLADLLRVIQDAHPAVRDVAVDRGDLERYQEITRGLEASLISLTRGGRLGEIFAQQTDVAMRHDRPVVYDVSSIDESDTDLQAAVLLACWSQGFGTVNVATALADAGLQPRRHYLIVMDELWRALRVGKGIVDRIDSLTRLNRQRGVGLAMITHTMSDLLALADEQDRMKARGFVERAGMVVAGGLPRAEMSMLTQAVALSRSEQDLVMSWQNPPGWSPDQEPPGRGRFLIKVGGHPGIPVHVELTEEERHINDTNKAWHATESFPEPDETSGRPPEQAGPVDPPAAAAGFAPDLEPAEVGAA</sequence>
<feature type="compositionally biased region" description="Low complexity" evidence="1">
    <location>
        <begin position="545"/>
        <end position="561"/>
    </location>
</feature>
<dbReference type="Proteomes" id="UP000215316">
    <property type="component" value="Unassembled WGS sequence"/>
</dbReference>
<evidence type="ECO:0000313" key="3">
    <source>
        <dbReference type="Proteomes" id="UP000215316"/>
    </source>
</evidence>
<evidence type="ECO:0000313" key="2">
    <source>
        <dbReference type="EMBL" id="OQJ62737.1"/>
    </source>
</evidence>
<feature type="region of interest" description="Disordered" evidence="1">
    <location>
        <begin position="1"/>
        <end position="63"/>
    </location>
</feature>
<organism evidence="2 3">
    <name type="scientific">Clavibacter tessellarius</name>
    <dbReference type="NCBI Taxonomy" id="31965"/>
    <lineage>
        <taxon>Bacteria</taxon>
        <taxon>Bacillati</taxon>
        <taxon>Actinomycetota</taxon>
        <taxon>Actinomycetes</taxon>
        <taxon>Micrococcales</taxon>
        <taxon>Microbacteriaceae</taxon>
        <taxon>Clavibacter</taxon>
    </lineage>
</organism>
<accession>A0A225C7C9</accession>
<feature type="compositionally biased region" description="Basic and acidic residues" evidence="1">
    <location>
        <begin position="28"/>
        <end position="46"/>
    </location>
</feature>
<feature type="region of interest" description="Disordered" evidence="1">
    <location>
        <begin position="525"/>
        <end position="569"/>
    </location>
</feature>
<keyword evidence="3" id="KW-1185">Reference proteome</keyword>
<comment type="caution">
    <text evidence="2">The sequence shown here is derived from an EMBL/GenBank/DDBJ whole genome shotgun (WGS) entry which is preliminary data.</text>
</comment>
<gene>
    <name evidence="2" type="ORF">B5P24_06890</name>
</gene>
<dbReference type="Gene3D" id="3.40.50.300">
    <property type="entry name" value="P-loop containing nucleotide triphosphate hydrolases"/>
    <property type="match status" value="1"/>
</dbReference>
<dbReference type="InterPro" id="IPR027417">
    <property type="entry name" value="P-loop_NTPase"/>
</dbReference>
<name>A0A225C7C9_9MICO</name>
<dbReference type="SUPFAM" id="SSF52540">
    <property type="entry name" value="P-loop containing nucleoside triphosphate hydrolases"/>
    <property type="match status" value="1"/>
</dbReference>
<dbReference type="AlphaFoldDB" id="A0A225C7C9"/>
<protein>
    <submittedName>
        <fullName evidence="2">ATP/GTP-binding protein</fullName>
    </submittedName>
</protein>